<feature type="coiled-coil region" evidence="2">
    <location>
        <begin position="3139"/>
        <end position="3188"/>
    </location>
</feature>
<keyword evidence="2" id="KW-0175">Coiled coil</keyword>
<feature type="region of interest" description="Disordered" evidence="3">
    <location>
        <begin position="1730"/>
        <end position="1767"/>
    </location>
</feature>
<keyword evidence="6" id="KW-1185">Reference proteome</keyword>
<feature type="compositionally biased region" description="Pro residues" evidence="3">
    <location>
        <begin position="411"/>
        <end position="427"/>
    </location>
</feature>
<dbReference type="PANTHER" id="PTHR23159">
    <property type="entry name" value="CENTROSOMAL PROTEIN 2"/>
    <property type="match status" value="1"/>
</dbReference>
<feature type="compositionally biased region" description="Basic and acidic residues" evidence="3">
    <location>
        <begin position="1370"/>
        <end position="1390"/>
    </location>
</feature>
<feature type="coiled-coil region" evidence="2">
    <location>
        <begin position="707"/>
        <end position="870"/>
    </location>
</feature>
<feature type="compositionally biased region" description="Basic and acidic residues" evidence="3">
    <location>
        <begin position="1308"/>
        <end position="1322"/>
    </location>
</feature>
<feature type="coiled-coil region" evidence="2">
    <location>
        <begin position="3074"/>
        <end position="3108"/>
    </location>
</feature>
<proteinExistence type="predicted"/>
<evidence type="ECO:0000313" key="6">
    <source>
        <dbReference type="Proteomes" id="UP001178507"/>
    </source>
</evidence>
<dbReference type="GO" id="GO:0005509">
    <property type="term" value="F:calcium ion binding"/>
    <property type="evidence" value="ECO:0007669"/>
    <property type="project" value="InterPro"/>
</dbReference>
<feature type="coiled-coil region" evidence="2">
    <location>
        <begin position="2316"/>
        <end position="2343"/>
    </location>
</feature>
<feature type="coiled-coil region" evidence="2">
    <location>
        <begin position="2111"/>
        <end position="2284"/>
    </location>
</feature>
<evidence type="ECO:0000256" key="1">
    <source>
        <dbReference type="ARBA" id="ARBA00022837"/>
    </source>
</evidence>
<dbReference type="SMART" id="SM00054">
    <property type="entry name" value="EFh"/>
    <property type="match status" value="7"/>
</dbReference>
<feature type="region of interest" description="Disordered" evidence="3">
    <location>
        <begin position="1124"/>
        <end position="1146"/>
    </location>
</feature>
<name>A0AA36NKC7_9DINO</name>
<feature type="coiled-coil region" evidence="2">
    <location>
        <begin position="1053"/>
        <end position="1119"/>
    </location>
</feature>
<evidence type="ECO:0000313" key="5">
    <source>
        <dbReference type="EMBL" id="CAJ1410659.1"/>
    </source>
</evidence>
<feature type="non-terminal residue" evidence="5">
    <location>
        <position position="3208"/>
    </location>
</feature>
<feature type="coiled-coil region" evidence="2">
    <location>
        <begin position="980"/>
        <end position="1014"/>
    </location>
</feature>
<dbReference type="PROSITE" id="PS00018">
    <property type="entry name" value="EF_HAND_1"/>
    <property type="match status" value="1"/>
</dbReference>
<reference evidence="5" key="1">
    <citation type="submission" date="2023-08" db="EMBL/GenBank/DDBJ databases">
        <authorList>
            <person name="Chen Y."/>
            <person name="Shah S."/>
            <person name="Dougan E. K."/>
            <person name="Thang M."/>
            <person name="Chan C."/>
        </authorList>
    </citation>
    <scope>NUCLEOTIDE SEQUENCE</scope>
</reference>
<comment type="caution">
    <text evidence="5">The sequence shown here is derived from an EMBL/GenBank/DDBJ whole genome shotgun (WGS) entry which is preliminary data.</text>
</comment>
<gene>
    <name evidence="5" type="ORF">EVOR1521_LOCUS31438</name>
</gene>
<dbReference type="InterPro" id="IPR018247">
    <property type="entry name" value="EF_Hand_1_Ca_BS"/>
</dbReference>
<dbReference type="EMBL" id="CAUJNA010003832">
    <property type="protein sequence ID" value="CAJ1410659.1"/>
    <property type="molecule type" value="Genomic_DNA"/>
</dbReference>
<dbReference type="PROSITE" id="PS50222">
    <property type="entry name" value="EF_HAND_2"/>
    <property type="match status" value="2"/>
</dbReference>
<feature type="coiled-coil region" evidence="2">
    <location>
        <begin position="255"/>
        <end position="292"/>
    </location>
</feature>
<dbReference type="Gene3D" id="1.10.238.10">
    <property type="entry name" value="EF-hand"/>
    <property type="match status" value="4"/>
</dbReference>
<sequence length="3208" mass="363077">GAHFGLAVPAVLPKIPGMQPLAWSSLLQAALQLPPELADGSPETVCSLYCQVVEALEELARERQLRSSLGEEVTEFQKKYDKLLAEQEVLYKDFFARRDQWLSEKKDLEERLSIQGNLLTDSLKKCEVQESQLQTWQQLSSGGAPELREELMAAMARVAALEQNESVLSRKYEAEKQNHAIVKEAFDTMQRDFLEREGFLKERLSKATLAKRRSGNALRIARRKMQSMVASSDFERAQQQLQVCRQREFDLSRRLTELTLKVAQQEDKVRDLMDVQDRCRTLDQLMRETEQEFTVLRRRLQAREPRFAAECALFARLTAELQRTLGFVGGYEVAVRSLAASEARIAGEEPTEAAINVEASLDEKLRKLDTNNDGFITLGQLRGFFESLSIKIKDEEMQLLADALHPTTSILPPPPPPPSAPGAPSPPADDKSNVSVLGIVGRFRLFGLRPLEPEELFWCAVEAHLLRRPDQPEPSEVLRGHFQRLCNSEGRIAATDVLQLLSQFEVTPNQLPLRSLRRVLQWLGVEVRHLEEQLPGPLPSPNDPREPEVRLRLQQLRIVYSDFGERFERGLQRALQQLRPPEGLPTSAAAPAPPDAEARCQAARARESAANRRCVVLEQEVRTKDRITRELQRQVGELEGLMERHEQELYEERSSKVQLMAQLDATLPKAEVEPKLQQIEELRFQVDQSSIALKHAKDLARTCAAQAESYEQLLKRRQQEVRHLQESVKMLQATDEMSNTVGKLQYRLLLSQWEKGNLQRQLHSATQDLREARRELLDNEEQVEKERQQHEDTEGQLQHSLAELKAQAAKLQEEKTAAMPIDKARQLTSRLEEISGRKMELEERLSKVRLELMRNQAETDECRLKAQQAQELLTELKALDPDDEAPRQRLLEMAKKLADAKLKELQHKRSMEIAQEQHQQLEKARQVDEKEIQSLQREVAQAESKLANQEQQWRAKVLEAQGVAPVRATSQANQATIEAMEQLQGKVAERDARIAILESDMEKAKTERESAVAEERMKVRKLELELNLLSDGDTLKLRHQLRSEHDADVAQISQAAQASVQTLQELLDQAEERLRYQQEEAARQYEKQSEMQRKYGEETLQLQQEIAALRQDLVQARHQNIQDADAARLKPLPPDESARLESTMGSMDGFGDLGAVEGRLRQHQDQVLSLYHRLEQQQEEFNSLLDQQNTEAKQREDHLRGHLEKMQQEFQAREQRLLDQHEAQRQHREGERQQRELELQRIQQELAALQRNASQEQSQELQVQVQEAQRHASLALQHNELAEQHRASAEQWQQKAQHLEQQNEELQQELKSERQKYKESQLRKQQSSLRKQLASKEEQLGSLKKAVEDLKERVVQLSIRNEREEMESGNARRAESEARRRVGGQEEKMQQLKDKVLRLSRQLQEAKSQQSFEAQRGQEMDGREAELQTLLETSAQQLAQKAAEAKRFEEELRRQQRRAQEAEQALRAERGVLEGEAKLVKREGEEALEKNARRVAALLDRIEVLQAERTELSAKLHGAEASLAMKGSSHDAPVTHPQAQLAEMKERLRREQDQRQSLQEEVRELSLQLEALGRPEQTLEPLRATSPSPWARVGCSLSPLTRSPRARSPVPRSLKQASELAARCGQLQAELASLKARSQRLEEENDDLKLRLASEGERAGASEVDMLRGSLEGMSAQNRALATELEVERFRSRARTDEGEAQLRLQSQERIASLQSRVDELLRENVQLRRAAPGSAPCSPSPPPPPGPSGPSGPSWPAPPASRPEEAKVVTLQARVEELLRENLQLRAASPEQPQVQVLQDRVAQLQSRIEELLRENIQLQRVGAGPSVEHQQSLQGLQSLQEKNAALQSRIEELLRENVQLQRQLLPSPQAQESPLQNRVDDLVRENLRLQRQGASNSLEQQELQARMEELRRQNHELDRQARNREAPSPPQRAWPGSPDTASAQQVAALQAKNQELLRENLELRHAPSARLPQAPPFGDGQSAALRRHGQDLQARLEEVLRENAMLRERGSPGTRLERRPGALGLGSPAAEDLSELRRLHGEVASQRRVLDRLVTQLAGDGVAAFELLVEECQHLSQRVTHLGDENVVLRSRAQTPVDLPLPPPLPGSAQEAQEANAVLRARFDSLSAEMSATTAWKDEAAKRLNQQAQEIEALKNRLASVAPLDVLALEDAMRPTEEELRNQLERSERQRSNLDKLLAAQTARVAELSADLEDMQQRLRELVMGKSGLAMPEASQAVVRERIRMEHQEQSREEVRAAQRQAAQAAQEASDLRNANGSLQAQLGQQVQRQVELATQLEQFRHLADTSPAVVPGMEEVASRLAKRNEELTEQNAQLQKALERSMPERRQSALQAARHSLEECGVSLLQIFRAADVERRGTLPLKSIEAVLRKLPVQLPSRLAVVLWETASSFQAGGDILYAEWLAHLATLPQGLDEDPSFGCVDAFHRFRGFSLRTGLAALDEDSDGKLSATAVAHAFRAFFEFLHAEELQLLLELFQPEGEVEIMSCVWQLDMAFLVCKDQVQSVQAKRAEAQDLVEGRTPAGSRNPLKELKDLVMQRREKGDEAALRHIVSLVDHERSSLISLPMFKALLHHQLDGPLDDEQLEHIFQVLDEDGDGVVAHQDFEKAILGEDHSRQLTDLLLRLAQALHGAGVRLPDLVRLYDQGNDGEISKQQLQQMCLRVNHRPSEQDLQKLMSEFDTGRGTISVAELQFRLEAARVEDLLGEFKGALARFGARGLLDAFARAGEGGQLSLEELEGVLVGVLQIPAPRQRIRDLFDVFSTEHGGKIPYRELLRRCGLAQTDHLGLHECLPVADQPRWLELTLAAVKRALLRAKADEESVAEAAQRLLLAFDERNVGTLSCPQLRRALASLGLAGGQREMERLCEQLRGVPARDARARGPRGVQQSPQRNLELRVETLVSRLNSVHIPEEEAVPHRLEARPAAEALRGALQRRGLSLVKVLAELDPEMQGKVSFEGFRVACQRYRLALKEEDWARLAAALQPDRHHFFSADALQRLLAKAPQGCAEVPKVGLAAAQGNGQALEPLPRRRSASLAKERRLDGAVEAKSRKQVDQLQTALFRSEEERARLQRELDALRQEEAARSEEFQKPRPLNVLLAAGEQAPPLVKELRLEVQGTRELRDKIYSLESELESCKRRLEVDARQQLEQEQQRGRQLQAELEEKERVVSELIFDLRRARQAAGREAN</sequence>
<feature type="coiled-coil region" evidence="2">
    <location>
        <begin position="1617"/>
        <end position="1658"/>
    </location>
</feature>
<feature type="coiled-coil region" evidence="2">
    <location>
        <begin position="144"/>
        <end position="178"/>
    </location>
</feature>
<dbReference type="Proteomes" id="UP001178507">
    <property type="component" value="Unassembled WGS sequence"/>
</dbReference>
<feature type="region of interest" description="Disordered" evidence="3">
    <location>
        <begin position="1363"/>
        <end position="1390"/>
    </location>
</feature>
<accession>A0AA36NKC7</accession>
<evidence type="ECO:0000256" key="3">
    <source>
        <dbReference type="SAM" id="MobiDB-lite"/>
    </source>
</evidence>
<keyword evidence="1" id="KW-0106">Calcium</keyword>
<protein>
    <recommendedName>
        <fullName evidence="4">EF-hand domain-containing protein</fullName>
    </recommendedName>
</protein>
<feature type="coiled-coil region" evidence="2">
    <location>
        <begin position="1948"/>
        <end position="2011"/>
    </location>
</feature>
<dbReference type="InterPro" id="IPR002048">
    <property type="entry name" value="EF_hand_dom"/>
</dbReference>
<feature type="domain" description="EF-hand" evidence="4">
    <location>
        <begin position="356"/>
        <end position="391"/>
    </location>
</feature>
<evidence type="ECO:0000256" key="2">
    <source>
        <dbReference type="SAM" id="Coils"/>
    </source>
</evidence>
<dbReference type="PANTHER" id="PTHR23159:SF31">
    <property type="entry name" value="CENTROSOME-ASSOCIATED PROTEIN CEP250 ISOFORM X1"/>
    <property type="match status" value="1"/>
</dbReference>
<evidence type="ECO:0000259" key="4">
    <source>
        <dbReference type="PROSITE" id="PS50222"/>
    </source>
</evidence>
<dbReference type="InterPro" id="IPR011992">
    <property type="entry name" value="EF-hand-dom_pair"/>
</dbReference>
<organism evidence="5 6">
    <name type="scientific">Effrenium voratum</name>
    <dbReference type="NCBI Taxonomy" id="2562239"/>
    <lineage>
        <taxon>Eukaryota</taxon>
        <taxon>Sar</taxon>
        <taxon>Alveolata</taxon>
        <taxon>Dinophyceae</taxon>
        <taxon>Suessiales</taxon>
        <taxon>Symbiodiniaceae</taxon>
        <taxon>Effrenium</taxon>
    </lineage>
</organism>
<feature type="compositionally biased region" description="Pro residues" evidence="3">
    <location>
        <begin position="1739"/>
        <end position="1762"/>
    </location>
</feature>
<feature type="coiled-coil region" evidence="2">
    <location>
        <begin position="904"/>
        <end position="952"/>
    </location>
</feature>
<feature type="region of interest" description="Disordered" evidence="3">
    <location>
        <begin position="1282"/>
        <end position="1333"/>
    </location>
</feature>
<feature type="region of interest" description="Disordered" evidence="3">
    <location>
        <begin position="1920"/>
        <end position="1944"/>
    </location>
</feature>
<dbReference type="SUPFAM" id="SSF47473">
    <property type="entry name" value="EF-hand"/>
    <property type="match status" value="4"/>
</dbReference>
<feature type="domain" description="EF-hand" evidence="4">
    <location>
        <begin position="2601"/>
        <end position="2636"/>
    </location>
</feature>
<feature type="region of interest" description="Disordered" evidence="3">
    <location>
        <begin position="406"/>
        <end position="431"/>
    </location>
</feature>